<dbReference type="Proteomes" id="UP000223025">
    <property type="component" value="Segment"/>
</dbReference>
<dbReference type="GeneID" id="40088139"/>
<reference evidence="1 2" key="1">
    <citation type="submission" date="2017-06" db="EMBL/GenBank/DDBJ databases">
        <authorList>
            <person name="Kim H.J."/>
            <person name="Triplett B.A."/>
        </authorList>
    </citation>
    <scope>NUCLEOTIDE SEQUENCE [LARGE SCALE GENOMIC DNA]</scope>
</reference>
<accession>A0A2L0UZH3</accession>
<sequence length="151" mass="17351">MEVSKKILYILLDEDELYKLNVDHVDVDFLPRKDGKFLCPLAVSYYSARVVESVNEATTITESEVLKKERVVRDSLASHSLKFTPIYYGEVKLTITIDPIDTYVDEMLIKRKSHALRKLNIDDIKALGIEDIALMDVLMEGRNDEDNDDQL</sequence>
<keyword evidence="2" id="KW-1185">Reference proteome</keyword>
<dbReference type="EMBL" id="MF403008">
    <property type="protein sequence ID" value="AUZ94925.1"/>
    <property type="molecule type" value="Genomic_DNA"/>
</dbReference>
<evidence type="ECO:0000313" key="2">
    <source>
        <dbReference type="Proteomes" id="UP000223025"/>
    </source>
</evidence>
<organism evidence="1 2">
    <name type="scientific">Agrobacterium phage Atu_ph07</name>
    <dbReference type="NCBI Taxonomy" id="2024264"/>
    <lineage>
        <taxon>Viruses</taxon>
        <taxon>Duplodnaviria</taxon>
        <taxon>Heunggongvirae</taxon>
        <taxon>Uroviricota</taxon>
        <taxon>Caudoviricetes</taxon>
        <taxon>Polybotosvirus</taxon>
        <taxon>Polybotosvirus Atuph07</taxon>
    </lineage>
</organism>
<name>A0A2L0UZH3_9CAUD</name>
<proteinExistence type="predicted"/>
<evidence type="ECO:0000313" key="1">
    <source>
        <dbReference type="EMBL" id="AUZ94925.1"/>
    </source>
</evidence>
<protein>
    <submittedName>
        <fullName evidence="1">Uncharacterized protein</fullName>
    </submittedName>
</protein>
<dbReference type="KEGG" id="vg:40088139"/>
<dbReference type="RefSeq" id="YP_009611801.1">
    <property type="nucleotide sequence ID" value="NC_042013.1"/>
</dbReference>